<keyword evidence="7" id="KW-0479">Metal-binding</keyword>
<evidence type="ECO:0000256" key="3">
    <source>
        <dbReference type="ARBA" id="ARBA00004906"/>
    </source>
</evidence>
<dbReference type="EMBL" id="JARAOO010000012">
    <property type="protein sequence ID" value="KAJ7948398.1"/>
    <property type="molecule type" value="Genomic_DNA"/>
</dbReference>
<comment type="catalytic activity">
    <reaction evidence="1">
        <text>S-ubiquitinyl-[E2 ubiquitin-conjugating enzyme]-L-cysteine + [acceptor protein]-L-lysine = [E2 ubiquitin-conjugating enzyme]-L-cysteine + N(6)-ubiquitinyl-[acceptor protein]-L-lysine.</text>
        <dbReference type="EC" id="2.3.2.27"/>
    </reaction>
</comment>
<dbReference type="GO" id="GO:0061630">
    <property type="term" value="F:ubiquitin protein ligase activity"/>
    <property type="evidence" value="ECO:0007669"/>
    <property type="project" value="UniProtKB-EC"/>
</dbReference>
<keyword evidence="9" id="KW-0833">Ubl conjugation pathway</keyword>
<evidence type="ECO:0000256" key="6">
    <source>
        <dbReference type="ARBA" id="ARBA00022692"/>
    </source>
</evidence>
<evidence type="ECO:0000256" key="13">
    <source>
        <dbReference type="ARBA" id="ARBA00024209"/>
    </source>
</evidence>
<keyword evidence="8 14" id="KW-0863">Zinc-finger</keyword>
<dbReference type="InterPro" id="IPR001841">
    <property type="entry name" value="Znf_RING"/>
</dbReference>
<dbReference type="SMART" id="SM00184">
    <property type="entry name" value="RING"/>
    <property type="match status" value="1"/>
</dbReference>
<feature type="compositionally biased region" description="Low complexity" evidence="15">
    <location>
        <begin position="168"/>
        <end position="178"/>
    </location>
</feature>
<proteinExistence type="inferred from homology"/>
<evidence type="ECO:0000256" key="14">
    <source>
        <dbReference type="PROSITE-ProRule" id="PRU00175"/>
    </source>
</evidence>
<comment type="subcellular location">
    <subcellularLocation>
        <location evidence="2">Membrane</location>
        <topology evidence="2">Single-pass membrane protein</topology>
    </subcellularLocation>
</comment>
<evidence type="ECO:0000256" key="9">
    <source>
        <dbReference type="ARBA" id="ARBA00022786"/>
    </source>
</evidence>
<dbReference type="SUPFAM" id="SSF57850">
    <property type="entry name" value="RING/U-box"/>
    <property type="match status" value="1"/>
</dbReference>
<evidence type="ECO:0000256" key="8">
    <source>
        <dbReference type="ARBA" id="ARBA00022771"/>
    </source>
</evidence>
<evidence type="ECO:0000313" key="19">
    <source>
        <dbReference type="Proteomes" id="UP001163823"/>
    </source>
</evidence>
<dbReference type="KEGG" id="qsa:O6P43_028878"/>
<keyword evidence="11 16" id="KW-1133">Transmembrane helix</keyword>
<evidence type="ECO:0000256" key="1">
    <source>
        <dbReference type="ARBA" id="ARBA00000900"/>
    </source>
</evidence>
<dbReference type="EMBL" id="JARAOO010000012">
    <property type="protein sequence ID" value="KAJ7948399.1"/>
    <property type="molecule type" value="Genomic_DNA"/>
</dbReference>
<accession>A0AAD7KYS9</accession>
<dbReference type="Pfam" id="PF13639">
    <property type="entry name" value="zf-RING_2"/>
    <property type="match status" value="1"/>
</dbReference>
<gene>
    <name evidence="18" type="ORF">O6P43_028878</name>
</gene>
<sequence length="235" mass="26185">MSSSMNDDHKDDTSPFFGKKLHNDFNNKIMLTAAVSVALVIVIIVALHLYIRFVLRRQGGRRSIIGQLGLTVAQSRSSEPPKSGLDPTVIEALPTFLFKKQNNNSQDDMIECAVCLSVLENEEMVRELPNCKHIFHVDCIDKWLESQSTCPICRTEAEPRLELEPREGPTGVVPVLGDVPPPTAPPLEGTSSAKINGSNSNSRLSSFQRILSRERSSRRIQPSNHEDVIEDVERQ</sequence>
<comment type="similarity">
    <text evidence="13">Belongs to the RING-type zinc finger family. ATL subfamily.</text>
</comment>
<evidence type="ECO:0000259" key="17">
    <source>
        <dbReference type="PROSITE" id="PS50089"/>
    </source>
</evidence>
<dbReference type="GO" id="GO:0016020">
    <property type="term" value="C:membrane"/>
    <property type="evidence" value="ECO:0007669"/>
    <property type="project" value="UniProtKB-SubCell"/>
</dbReference>
<dbReference type="CDD" id="cd16461">
    <property type="entry name" value="RING-H2_EL5-like"/>
    <property type="match status" value="1"/>
</dbReference>
<keyword evidence="19" id="KW-1185">Reference proteome</keyword>
<dbReference type="GO" id="GO:0008270">
    <property type="term" value="F:zinc ion binding"/>
    <property type="evidence" value="ECO:0007669"/>
    <property type="project" value="UniProtKB-KW"/>
</dbReference>
<feature type="compositionally biased region" description="Basic and acidic residues" evidence="15">
    <location>
        <begin position="224"/>
        <end position="235"/>
    </location>
</feature>
<dbReference type="Gene3D" id="3.30.40.10">
    <property type="entry name" value="Zinc/RING finger domain, C3HC4 (zinc finger)"/>
    <property type="match status" value="1"/>
</dbReference>
<dbReference type="InterPro" id="IPR013083">
    <property type="entry name" value="Znf_RING/FYVE/PHD"/>
</dbReference>
<comment type="pathway">
    <text evidence="3">Protein modification; protein ubiquitination.</text>
</comment>
<keyword evidence="5" id="KW-0808">Transferase</keyword>
<evidence type="ECO:0000256" key="12">
    <source>
        <dbReference type="ARBA" id="ARBA00023136"/>
    </source>
</evidence>
<keyword evidence="6 16" id="KW-0812">Transmembrane</keyword>
<dbReference type="PANTHER" id="PTHR46539">
    <property type="entry name" value="E3 UBIQUITIN-PROTEIN LIGASE ATL42"/>
    <property type="match status" value="1"/>
</dbReference>
<keyword evidence="10" id="KW-0862">Zinc</keyword>
<dbReference type="AlphaFoldDB" id="A0AAD7KYS9"/>
<protein>
    <recommendedName>
        <fullName evidence="4">RING-type E3 ubiquitin transferase</fullName>
        <ecNumber evidence="4">2.3.2.27</ecNumber>
    </recommendedName>
</protein>
<evidence type="ECO:0000256" key="15">
    <source>
        <dbReference type="SAM" id="MobiDB-lite"/>
    </source>
</evidence>
<evidence type="ECO:0000256" key="2">
    <source>
        <dbReference type="ARBA" id="ARBA00004167"/>
    </source>
</evidence>
<dbReference type="PANTHER" id="PTHR46539:SF29">
    <property type="entry name" value="(WILD MALAYSIAN BANANA) HYPOTHETICAL PROTEIN"/>
    <property type="match status" value="1"/>
</dbReference>
<evidence type="ECO:0000313" key="18">
    <source>
        <dbReference type="EMBL" id="KAJ7948399.1"/>
    </source>
</evidence>
<dbReference type="Proteomes" id="UP001163823">
    <property type="component" value="Chromosome 12"/>
</dbReference>
<dbReference type="EC" id="2.3.2.27" evidence="4"/>
<evidence type="ECO:0000256" key="10">
    <source>
        <dbReference type="ARBA" id="ARBA00022833"/>
    </source>
</evidence>
<dbReference type="PROSITE" id="PS50089">
    <property type="entry name" value="ZF_RING_2"/>
    <property type="match status" value="1"/>
</dbReference>
<evidence type="ECO:0000256" key="11">
    <source>
        <dbReference type="ARBA" id="ARBA00022989"/>
    </source>
</evidence>
<reference evidence="18" key="1">
    <citation type="journal article" date="2023" name="Science">
        <title>Elucidation of the pathway for biosynthesis of saponin adjuvants from the soapbark tree.</title>
        <authorList>
            <person name="Reed J."/>
            <person name="Orme A."/>
            <person name="El-Demerdash A."/>
            <person name="Owen C."/>
            <person name="Martin L.B.B."/>
            <person name="Misra R.C."/>
            <person name="Kikuchi S."/>
            <person name="Rejzek M."/>
            <person name="Martin A.C."/>
            <person name="Harkess A."/>
            <person name="Leebens-Mack J."/>
            <person name="Louveau T."/>
            <person name="Stephenson M.J."/>
            <person name="Osbourn A."/>
        </authorList>
    </citation>
    <scope>NUCLEOTIDE SEQUENCE</scope>
    <source>
        <strain evidence="18">S10</strain>
    </source>
</reference>
<dbReference type="FunFam" id="3.30.40.10:FF:000836">
    <property type="entry name" value="RING-H2 finger protein ATL40"/>
    <property type="match status" value="1"/>
</dbReference>
<feature type="compositionally biased region" description="Polar residues" evidence="15">
    <location>
        <begin position="189"/>
        <end position="209"/>
    </location>
</feature>
<evidence type="ECO:0000256" key="16">
    <source>
        <dbReference type="SAM" id="Phobius"/>
    </source>
</evidence>
<evidence type="ECO:0000256" key="7">
    <source>
        <dbReference type="ARBA" id="ARBA00022723"/>
    </source>
</evidence>
<feature type="domain" description="RING-type" evidence="17">
    <location>
        <begin position="112"/>
        <end position="154"/>
    </location>
</feature>
<organism evidence="18 19">
    <name type="scientific">Quillaja saponaria</name>
    <name type="common">Soap bark tree</name>
    <dbReference type="NCBI Taxonomy" id="32244"/>
    <lineage>
        <taxon>Eukaryota</taxon>
        <taxon>Viridiplantae</taxon>
        <taxon>Streptophyta</taxon>
        <taxon>Embryophyta</taxon>
        <taxon>Tracheophyta</taxon>
        <taxon>Spermatophyta</taxon>
        <taxon>Magnoliopsida</taxon>
        <taxon>eudicotyledons</taxon>
        <taxon>Gunneridae</taxon>
        <taxon>Pentapetalae</taxon>
        <taxon>rosids</taxon>
        <taxon>fabids</taxon>
        <taxon>Fabales</taxon>
        <taxon>Quillajaceae</taxon>
        <taxon>Quillaja</taxon>
    </lineage>
</organism>
<comment type="caution">
    <text evidence="18">The sequence shown here is derived from an EMBL/GenBank/DDBJ whole genome shotgun (WGS) entry which is preliminary data.</text>
</comment>
<keyword evidence="12 16" id="KW-0472">Membrane</keyword>
<evidence type="ECO:0000256" key="4">
    <source>
        <dbReference type="ARBA" id="ARBA00012483"/>
    </source>
</evidence>
<feature type="region of interest" description="Disordered" evidence="15">
    <location>
        <begin position="164"/>
        <end position="235"/>
    </location>
</feature>
<evidence type="ECO:0000256" key="5">
    <source>
        <dbReference type="ARBA" id="ARBA00022679"/>
    </source>
</evidence>
<name>A0AAD7KYS9_QUISA</name>
<feature type="transmembrane region" description="Helical" evidence="16">
    <location>
        <begin position="29"/>
        <end position="51"/>
    </location>
</feature>